<reference evidence="8 9" key="2">
    <citation type="submission" date="2019-09" db="EMBL/GenBank/DDBJ databases">
        <authorList>
            <person name="Jin C."/>
        </authorList>
    </citation>
    <scope>NUCLEOTIDE SEQUENCE [LARGE SCALE GENOMIC DNA]</scope>
    <source>
        <strain evidence="8 9">BN140041</strain>
    </source>
</reference>
<dbReference type="GO" id="GO:0016020">
    <property type="term" value="C:membrane"/>
    <property type="evidence" value="ECO:0007669"/>
    <property type="project" value="UniProtKB-SubCell"/>
</dbReference>
<dbReference type="Pfam" id="PF00892">
    <property type="entry name" value="EamA"/>
    <property type="match status" value="2"/>
</dbReference>
<feature type="transmembrane region" description="Helical" evidence="6">
    <location>
        <begin position="119"/>
        <end position="136"/>
    </location>
</feature>
<keyword evidence="3 6" id="KW-0812">Transmembrane</keyword>
<evidence type="ECO:0000256" key="1">
    <source>
        <dbReference type="ARBA" id="ARBA00004141"/>
    </source>
</evidence>
<accession>A0A5B1M7E3</accession>
<dbReference type="InterPro" id="IPR037185">
    <property type="entry name" value="EmrE-like"/>
</dbReference>
<dbReference type="PANTHER" id="PTHR32322">
    <property type="entry name" value="INNER MEMBRANE TRANSPORTER"/>
    <property type="match status" value="1"/>
</dbReference>
<evidence type="ECO:0000313" key="8">
    <source>
        <dbReference type="EMBL" id="KAA1427787.1"/>
    </source>
</evidence>
<sequence>MEGFMARAVAITAVAPAAWGSTYWVTAHLLPPDRPLSAAVVRALPAGLALLALRRRLPRGVWWWRSAVLGLLTIGFFFPLVFIAGEHLPSGLAATMTATSPLVVMGLAWAAVREPAGTVRVTAAVAGLLGVALLVLRSPGGVDPVGVVAAAGAVLTSGVGFVLVKYWPAPADDPIDPVTMVSWQLLWGGLALLPFAALVEGTPPQLDVPAIAGFVYLGSVGTAVAYVCWFYGLARMTAGAVALIGLLNPVVGTLLGVALAGELFGPLQAFGMLLVLGGVAAGQLVRQPRRAESGHASP</sequence>
<gene>
    <name evidence="8" type="ORF">F0U47_10190</name>
</gene>
<feature type="transmembrane region" description="Helical" evidence="6">
    <location>
        <begin position="211"/>
        <end position="233"/>
    </location>
</feature>
<feature type="transmembrane region" description="Helical" evidence="6">
    <location>
        <begin position="62"/>
        <end position="85"/>
    </location>
</feature>
<feature type="transmembrane region" description="Helical" evidence="6">
    <location>
        <begin position="148"/>
        <end position="168"/>
    </location>
</feature>
<evidence type="ECO:0000256" key="3">
    <source>
        <dbReference type="ARBA" id="ARBA00022692"/>
    </source>
</evidence>
<feature type="transmembrane region" description="Helical" evidence="6">
    <location>
        <begin position="180"/>
        <end position="199"/>
    </location>
</feature>
<keyword evidence="9" id="KW-1185">Reference proteome</keyword>
<feature type="transmembrane region" description="Helical" evidence="6">
    <location>
        <begin position="240"/>
        <end position="261"/>
    </location>
</feature>
<feature type="domain" description="EamA" evidence="7">
    <location>
        <begin position="146"/>
        <end position="280"/>
    </location>
</feature>
<name>A0A5B1M7E3_9ACTN</name>
<dbReference type="InterPro" id="IPR050638">
    <property type="entry name" value="AA-Vitamin_Transporters"/>
</dbReference>
<evidence type="ECO:0000256" key="2">
    <source>
        <dbReference type="ARBA" id="ARBA00007362"/>
    </source>
</evidence>
<keyword evidence="5 6" id="KW-0472">Membrane</keyword>
<dbReference type="InterPro" id="IPR000620">
    <property type="entry name" value="EamA_dom"/>
</dbReference>
<comment type="subcellular location">
    <subcellularLocation>
        <location evidence="1">Membrane</location>
        <topology evidence="1">Multi-pass membrane protein</topology>
    </subcellularLocation>
</comment>
<evidence type="ECO:0000256" key="4">
    <source>
        <dbReference type="ARBA" id="ARBA00022989"/>
    </source>
</evidence>
<evidence type="ECO:0000259" key="7">
    <source>
        <dbReference type="Pfam" id="PF00892"/>
    </source>
</evidence>
<protein>
    <submittedName>
        <fullName evidence="8">EamA family transporter</fullName>
    </submittedName>
</protein>
<dbReference type="SUPFAM" id="SSF103481">
    <property type="entry name" value="Multidrug resistance efflux transporter EmrE"/>
    <property type="match status" value="2"/>
</dbReference>
<reference evidence="8 9" key="1">
    <citation type="submission" date="2019-09" db="EMBL/GenBank/DDBJ databases">
        <title>Nocardioides panacisoli sp. nov., isolated from the soil of a ginseng field.</title>
        <authorList>
            <person name="Cho C."/>
        </authorList>
    </citation>
    <scope>NUCLEOTIDE SEQUENCE [LARGE SCALE GENOMIC DNA]</scope>
    <source>
        <strain evidence="8 9">BN140041</strain>
    </source>
</reference>
<keyword evidence="4 6" id="KW-1133">Transmembrane helix</keyword>
<comment type="caution">
    <text evidence="8">The sequence shown here is derived from an EMBL/GenBank/DDBJ whole genome shotgun (WGS) entry which is preliminary data.</text>
</comment>
<dbReference type="Proteomes" id="UP000324351">
    <property type="component" value="Unassembled WGS sequence"/>
</dbReference>
<evidence type="ECO:0000256" key="6">
    <source>
        <dbReference type="SAM" id="Phobius"/>
    </source>
</evidence>
<feature type="domain" description="EamA" evidence="7">
    <location>
        <begin position="11"/>
        <end position="135"/>
    </location>
</feature>
<dbReference type="PANTHER" id="PTHR32322:SF2">
    <property type="entry name" value="EAMA DOMAIN-CONTAINING PROTEIN"/>
    <property type="match status" value="1"/>
</dbReference>
<proteinExistence type="inferred from homology"/>
<feature type="transmembrane region" description="Helical" evidence="6">
    <location>
        <begin position="267"/>
        <end position="285"/>
    </location>
</feature>
<evidence type="ECO:0000313" key="9">
    <source>
        <dbReference type="Proteomes" id="UP000324351"/>
    </source>
</evidence>
<dbReference type="EMBL" id="VUJW01000003">
    <property type="protein sequence ID" value="KAA1427787.1"/>
    <property type="molecule type" value="Genomic_DNA"/>
</dbReference>
<feature type="transmembrane region" description="Helical" evidence="6">
    <location>
        <begin position="91"/>
        <end position="112"/>
    </location>
</feature>
<evidence type="ECO:0000256" key="5">
    <source>
        <dbReference type="ARBA" id="ARBA00023136"/>
    </source>
</evidence>
<dbReference type="AlphaFoldDB" id="A0A5B1M7E3"/>
<organism evidence="8 9">
    <name type="scientific">Nocardioides antri</name>
    <dbReference type="NCBI Taxonomy" id="2607659"/>
    <lineage>
        <taxon>Bacteria</taxon>
        <taxon>Bacillati</taxon>
        <taxon>Actinomycetota</taxon>
        <taxon>Actinomycetes</taxon>
        <taxon>Propionibacteriales</taxon>
        <taxon>Nocardioidaceae</taxon>
        <taxon>Nocardioides</taxon>
    </lineage>
</organism>
<comment type="similarity">
    <text evidence="2">Belongs to the EamA transporter family.</text>
</comment>